<dbReference type="SUPFAM" id="SSF81383">
    <property type="entry name" value="F-box domain"/>
    <property type="match status" value="1"/>
</dbReference>
<dbReference type="InterPro" id="IPR001810">
    <property type="entry name" value="F-box_dom"/>
</dbReference>
<dbReference type="GeneID" id="59346908"/>
<proteinExistence type="predicted"/>
<dbReference type="RefSeq" id="XP_037220036.1">
    <property type="nucleotide sequence ID" value="XM_037364392.1"/>
</dbReference>
<dbReference type="InterPro" id="IPR036047">
    <property type="entry name" value="F-box-like_dom_sf"/>
</dbReference>
<dbReference type="EMBL" id="JACAZF010000006">
    <property type="protein sequence ID" value="KAF7302036.1"/>
    <property type="molecule type" value="Genomic_DNA"/>
</dbReference>
<keyword evidence="3" id="KW-1185">Reference proteome</keyword>
<organism evidence="2 3">
    <name type="scientific">Mycena indigotica</name>
    <dbReference type="NCBI Taxonomy" id="2126181"/>
    <lineage>
        <taxon>Eukaryota</taxon>
        <taxon>Fungi</taxon>
        <taxon>Dikarya</taxon>
        <taxon>Basidiomycota</taxon>
        <taxon>Agaricomycotina</taxon>
        <taxon>Agaricomycetes</taxon>
        <taxon>Agaricomycetidae</taxon>
        <taxon>Agaricales</taxon>
        <taxon>Marasmiineae</taxon>
        <taxon>Mycenaceae</taxon>
        <taxon>Mycena</taxon>
    </lineage>
</organism>
<protein>
    <submittedName>
        <fullName evidence="2">F-box domain-containing protein</fullName>
    </submittedName>
</protein>
<evidence type="ECO:0000259" key="1">
    <source>
        <dbReference type="SMART" id="SM00256"/>
    </source>
</evidence>
<dbReference type="AlphaFoldDB" id="A0A8H6SNT5"/>
<feature type="domain" description="F-box" evidence="1">
    <location>
        <begin position="8"/>
        <end position="48"/>
    </location>
</feature>
<reference evidence="2" key="1">
    <citation type="submission" date="2020-05" db="EMBL/GenBank/DDBJ databases">
        <title>Mycena genomes resolve the evolution of fungal bioluminescence.</title>
        <authorList>
            <person name="Tsai I.J."/>
        </authorList>
    </citation>
    <scope>NUCLEOTIDE SEQUENCE</scope>
    <source>
        <strain evidence="2">171206Taipei</strain>
    </source>
</reference>
<name>A0A8H6SNT5_9AGAR</name>
<evidence type="ECO:0000313" key="3">
    <source>
        <dbReference type="Proteomes" id="UP000636479"/>
    </source>
</evidence>
<sequence>MHLSFVELNLEIIHRICEELVINDVLSLRQTCRSMNSATRSRIVWIRRLEILEAQWALLPSYAQGYRLLRSDVLEALVFRLTSVANKWARHDMTPIKSVSLVVPHSITWLRIVDGRYVFVAYSDQKVSVLACWDFWWLQCGDINPIALAFLPGCVDTAQVEMQENGVVLALGLDGENPSVLVTTLQEQENNTFAFYELARIEKSSHILMLKGSFLGCAIRDGANLPHLVNWKDSAIREVPEPPGGLSNLVRASVPHLIALSGEALVIVRSIGVEIYHCPTNGPIVFVRHITGSTIWEAVATPITRLQATQLTFITRVGIETLTIDDRALDTGTSTQTPSLVCVARAPLCPCLDPMSSCCSIYHAAPWYGLCVGDSGRRCMWISTARVSGKDYSPPCFVSARLPSPLGEPSDHAEVISWPMNPKNGLALWALPRFDFNEAFGITVVGNCFGELEFYDLDEHLLPCLWLSRHPFWRSEHQLTKVLSSSPLTLDVLPQPVASSPESLPDCTAHWSQDPVVKTLPWEGDWTNYKSAHLWQGMPCDYAWIFREAFGFPGRVIPQLYGQRCPDEPEQTLFFRVGNRYFVLREDEENEFRFWPLVANAPQEVEEEGDTISSWGPSSKLSTTRRTAFTLRQAYIAGLYQEVFLDPCTRNRWLEMKERGGYVEWQNLSYQAVGSYFD</sequence>
<dbReference type="SMART" id="SM00256">
    <property type="entry name" value="FBOX"/>
    <property type="match status" value="1"/>
</dbReference>
<accession>A0A8H6SNT5</accession>
<evidence type="ECO:0000313" key="2">
    <source>
        <dbReference type="EMBL" id="KAF7302036.1"/>
    </source>
</evidence>
<comment type="caution">
    <text evidence="2">The sequence shown here is derived from an EMBL/GenBank/DDBJ whole genome shotgun (WGS) entry which is preliminary data.</text>
</comment>
<dbReference type="Proteomes" id="UP000636479">
    <property type="component" value="Unassembled WGS sequence"/>
</dbReference>
<dbReference type="OrthoDB" id="2786194at2759"/>
<gene>
    <name evidence="2" type="ORF">MIND_00770000</name>
</gene>
<dbReference type="Pfam" id="PF00646">
    <property type="entry name" value="F-box"/>
    <property type="match status" value="1"/>
</dbReference>